<evidence type="ECO:0000313" key="3">
    <source>
        <dbReference type="EMBL" id="EAW13383.1"/>
    </source>
</evidence>
<feature type="compositionally biased region" description="Polar residues" evidence="1">
    <location>
        <begin position="496"/>
        <end position="513"/>
    </location>
</feature>
<dbReference type="eggNOG" id="ENOG502SRDH">
    <property type="taxonomic scope" value="Eukaryota"/>
</dbReference>
<dbReference type="OMA" id="PKFHILA"/>
<dbReference type="Proteomes" id="UP000006701">
    <property type="component" value="Unassembled WGS sequence"/>
</dbReference>
<dbReference type="OrthoDB" id="3946750at2759"/>
<evidence type="ECO:0000256" key="2">
    <source>
        <dbReference type="SAM" id="Phobius"/>
    </source>
</evidence>
<keyword evidence="2" id="KW-0472">Membrane</keyword>
<feature type="compositionally biased region" description="Basic and acidic residues" evidence="1">
    <location>
        <begin position="238"/>
        <end position="248"/>
    </location>
</feature>
<dbReference type="GeneID" id="4707129"/>
<dbReference type="KEGG" id="act:ACLA_054300"/>
<feature type="compositionally biased region" description="Basic and acidic residues" evidence="1">
    <location>
        <begin position="319"/>
        <end position="331"/>
    </location>
</feature>
<gene>
    <name evidence="3" type="ORF">ACLA_054300</name>
</gene>
<keyword evidence="2" id="KW-0812">Transmembrane</keyword>
<feature type="compositionally biased region" description="Polar residues" evidence="1">
    <location>
        <begin position="620"/>
        <end position="631"/>
    </location>
</feature>
<evidence type="ECO:0000256" key="1">
    <source>
        <dbReference type="SAM" id="MobiDB-lite"/>
    </source>
</evidence>
<dbReference type="AlphaFoldDB" id="A1C959"/>
<organism evidence="3 4">
    <name type="scientific">Aspergillus clavatus (strain ATCC 1007 / CBS 513.65 / DSM 816 / NCTC 3887 / NRRL 1 / QM 1276 / 107)</name>
    <dbReference type="NCBI Taxonomy" id="344612"/>
    <lineage>
        <taxon>Eukaryota</taxon>
        <taxon>Fungi</taxon>
        <taxon>Dikarya</taxon>
        <taxon>Ascomycota</taxon>
        <taxon>Pezizomycotina</taxon>
        <taxon>Eurotiomycetes</taxon>
        <taxon>Eurotiomycetidae</taxon>
        <taxon>Eurotiales</taxon>
        <taxon>Aspergillaceae</taxon>
        <taxon>Aspergillus</taxon>
        <taxon>Aspergillus subgen. Fumigati</taxon>
    </lineage>
</organism>
<dbReference type="EMBL" id="DS027048">
    <property type="protein sequence ID" value="EAW13383.1"/>
    <property type="molecule type" value="Genomic_DNA"/>
</dbReference>
<name>A1C959_ASPCL</name>
<feature type="region of interest" description="Disordered" evidence="1">
    <location>
        <begin position="168"/>
        <end position="219"/>
    </location>
</feature>
<protein>
    <submittedName>
        <fullName evidence="3">Conserved serine-threonine rich protein</fullName>
    </submittedName>
</protein>
<feature type="region of interest" description="Disordered" evidence="1">
    <location>
        <begin position="49"/>
        <end position="88"/>
    </location>
</feature>
<keyword evidence="4" id="KW-1185">Reference proteome</keyword>
<dbReference type="VEuPathDB" id="FungiDB:ACLA_054300"/>
<feature type="compositionally biased region" description="Polar residues" evidence="1">
    <location>
        <begin position="171"/>
        <end position="181"/>
    </location>
</feature>
<dbReference type="RefSeq" id="XP_001274809.1">
    <property type="nucleotide sequence ID" value="XM_001274808.1"/>
</dbReference>
<feature type="region of interest" description="Disordered" evidence="1">
    <location>
        <begin position="619"/>
        <end position="666"/>
    </location>
</feature>
<evidence type="ECO:0000313" key="4">
    <source>
        <dbReference type="Proteomes" id="UP000006701"/>
    </source>
</evidence>
<feature type="compositionally biased region" description="Polar residues" evidence="1">
    <location>
        <begin position="274"/>
        <end position="284"/>
    </location>
</feature>
<feature type="compositionally biased region" description="Basic and acidic residues" evidence="1">
    <location>
        <begin position="185"/>
        <end position="196"/>
    </location>
</feature>
<accession>A1C959</accession>
<feature type="compositionally biased region" description="Polar residues" evidence="1">
    <location>
        <begin position="639"/>
        <end position="658"/>
    </location>
</feature>
<feature type="region of interest" description="Disordered" evidence="1">
    <location>
        <begin position="482"/>
        <end position="513"/>
    </location>
</feature>
<proteinExistence type="predicted"/>
<reference evidence="3 4" key="1">
    <citation type="journal article" date="2008" name="PLoS Genet.">
        <title>Genomic islands in the pathogenic filamentous fungus Aspergillus fumigatus.</title>
        <authorList>
            <person name="Fedorova N.D."/>
            <person name="Khaldi N."/>
            <person name="Joardar V.S."/>
            <person name="Maiti R."/>
            <person name="Amedeo P."/>
            <person name="Anderson M.J."/>
            <person name="Crabtree J."/>
            <person name="Silva J.C."/>
            <person name="Badger J.H."/>
            <person name="Albarraq A."/>
            <person name="Angiuoli S."/>
            <person name="Bussey H."/>
            <person name="Bowyer P."/>
            <person name="Cotty P.J."/>
            <person name="Dyer P.S."/>
            <person name="Egan A."/>
            <person name="Galens K."/>
            <person name="Fraser-Liggett C.M."/>
            <person name="Haas B.J."/>
            <person name="Inman J.M."/>
            <person name="Kent R."/>
            <person name="Lemieux S."/>
            <person name="Malavazi I."/>
            <person name="Orvis J."/>
            <person name="Roemer T."/>
            <person name="Ronning C.M."/>
            <person name="Sundaram J.P."/>
            <person name="Sutton G."/>
            <person name="Turner G."/>
            <person name="Venter J.C."/>
            <person name="White O.R."/>
            <person name="Whitty B.R."/>
            <person name="Youngman P."/>
            <person name="Wolfe K.H."/>
            <person name="Goldman G.H."/>
            <person name="Wortman J.R."/>
            <person name="Jiang B."/>
            <person name="Denning D.W."/>
            <person name="Nierman W.C."/>
        </authorList>
    </citation>
    <scope>NUCLEOTIDE SEQUENCE [LARGE SCALE GENOMIC DNA]</scope>
    <source>
        <strain evidence="4">ATCC 1007 / CBS 513.65 / DSM 816 / NCTC 3887 / NRRL 1</strain>
    </source>
</reference>
<dbReference type="HOGENOM" id="CLU_021527_0_0_1"/>
<sequence length="723" mass="80167">MGYNALISSSYSRALCKRPQTTSLASNRATSITSPPIRGLWRYSYHRRESRSPGKGKLSQRHTWHDQSRLQDQASRFRRRSRSESDRHHSWQNLGLGWGVTKSSFPGRLGGFWEAQRVRTQQRIEQIKKEIDADPYRALFGRRLEPFNFGGKHGGIFASMIQSFLGRGQRAESNPRGTDTTAEVKAADRPSERRAGDSQTSTISKGEDTPGGTLEKDANADYVFDPISGRMIPRKAKGFNEPEKRQTAQEDDSADMSTRKDETSIDNAGFLSSIARSKNTSKTNESIRSENKEGSKEILRPMETHLSETLTKKGAPPHNDTHKHNLGHPEKPVYDGMTRSYDESLPFREAVPNSQAEPRHEQTLQYTPTEIHETDQIGKTDKSDGMKCAITPSISPEISSASRAFRDVEQSDAWITRAEKEEDLDLLRASDIRATYALEGKGRKTDMQDREKRGNLELAFESYQDPVKDLDAQSIRAKYQPLSESTLPEHLPLSAHSGSTTQGSPETPLSCAPTVSQDASELIGGLGEQSHGIQAPRICSSAAVYRLLVYDPFTMQVIEAETKSSQQSEGTPLSPVEVLSRLNHPARFVPYLAKMDEDGFEIVSGGGDIIFFKQAVTGCSDPQSKPSNSGPRQEDNMAESPTSSNSSPYLPVSNQTSSDRLHSNTSSRDRAVLRGILISGIATVATCYAIGVVVEYFRTGGQDGLGIDGFTEFESERRHRDRE</sequence>
<feature type="compositionally biased region" description="Basic and acidic residues" evidence="1">
    <location>
        <begin position="285"/>
        <end position="306"/>
    </location>
</feature>
<feature type="region of interest" description="Disordered" evidence="1">
    <location>
        <begin position="233"/>
        <end position="331"/>
    </location>
</feature>
<feature type="transmembrane region" description="Helical" evidence="2">
    <location>
        <begin position="671"/>
        <end position="694"/>
    </location>
</feature>
<keyword evidence="2" id="KW-1133">Transmembrane helix</keyword>